<reference evidence="1" key="1">
    <citation type="submission" date="2023-02" db="EMBL/GenBank/DDBJ databases">
        <title>Tahibacter soli sp. nov. isolated from soil.</title>
        <authorList>
            <person name="Baek J.H."/>
            <person name="Lee J.K."/>
            <person name="Choi D.G."/>
            <person name="Jeon C.O."/>
        </authorList>
    </citation>
    <scope>NUCLEOTIDE SEQUENCE</scope>
    <source>
        <strain evidence="1">BL</strain>
    </source>
</reference>
<dbReference type="EMBL" id="JAOVZO020000014">
    <property type="protein sequence ID" value="MDC8012625.1"/>
    <property type="molecule type" value="Genomic_DNA"/>
</dbReference>
<organism evidence="1 2">
    <name type="scientific">Tahibacter soli</name>
    <dbReference type="NCBI Taxonomy" id="2983605"/>
    <lineage>
        <taxon>Bacteria</taxon>
        <taxon>Pseudomonadati</taxon>
        <taxon>Pseudomonadota</taxon>
        <taxon>Gammaproteobacteria</taxon>
        <taxon>Lysobacterales</taxon>
        <taxon>Rhodanobacteraceae</taxon>
        <taxon>Tahibacter</taxon>
    </lineage>
</organism>
<dbReference type="AlphaFoldDB" id="A0A9X3YJY8"/>
<protein>
    <submittedName>
        <fullName evidence="1">Uncharacterized protein</fullName>
    </submittedName>
</protein>
<evidence type="ECO:0000313" key="2">
    <source>
        <dbReference type="Proteomes" id="UP001139971"/>
    </source>
</evidence>
<proteinExistence type="predicted"/>
<name>A0A9X3YJY8_9GAMM</name>
<dbReference type="RefSeq" id="WP_263545041.1">
    <property type="nucleotide sequence ID" value="NZ_JAOVZO020000014.1"/>
</dbReference>
<accession>A0A9X3YJY8</accession>
<gene>
    <name evidence="1" type="ORF">OD750_008700</name>
</gene>
<keyword evidence="2" id="KW-1185">Reference proteome</keyword>
<evidence type="ECO:0000313" key="1">
    <source>
        <dbReference type="EMBL" id="MDC8012625.1"/>
    </source>
</evidence>
<dbReference type="Proteomes" id="UP001139971">
    <property type="component" value="Unassembled WGS sequence"/>
</dbReference>
<sequence length="110" mass="12165">MSYYIVQNQGGVLPLKFPFSVPITGNLTLGLSGSCWSFLPAAICGVAVYLDDQHLGDVPQFFNNANQHLALPTFFFPIKLGPGQHTITLRGITDTTRTDQNDYFSLWIVD</sequence>
<comment type="caution">
    <text evidence="1">The sequence shown here is derived from an EMBL/GenBank/DDBJ whole genome shotgun (WGS) entry which is preliminary data.</text>
</comment>